<organism evidence="1 2">
    <name type="scientific">Pluteus cervinus</name>
    <dbReference type="NCBI Taxonomy" id="181527"/>
    <lineage>
        <taxon>Eukaryota</taxon>
        <taxon>Fungi</taxon>
        <taxon>Dikarya</taxon>
        <taxon>Basidiomycota</taxon>
        <taxon>Agaricomycotina</taxon>
        <taxon>Agaricomycetes</taxon>
        <taxon>Agaricomycetidae</taxon>
        <taxon>Agaricales</taxon>
        <taxon>Pluteineae</taxon>
        <taxon>Pluteaceae</taxon>
        <taxon>Pluteus</taxon>
    </lineage>
</organism>
<accession>A0ACD3BI41</accession>
<reference evidence="1 2" key="1">
    <citation type="journal article" date="2019" name="Nat. Ecol. Evol.">
        <title>Megaphylogeny resolves global patterns of mushroom evolution.</title>
        <authorList>
            <person name="Varga T."/>
            <person name="Krizsan K."/>
            <person name="Foldi C."/>
            <person name="Dima B."/>
            <person name="Sanchez-Garcia M."/>
            <person name="Sanchez-Ramirez S."/>
            <person name="Szollosi G.J."/>
            <person name="Szarkandi J.G."/>
            <person name="Papp V."/>
            <person name="Albert L."/>
            <person name="Andreopoulos W."/>
            <person name="Angelini C."/>
            <person name="Antonin V."/>
            <person name="Barry K.W."/>
            <person name="Bougher N.L."/>
            <person name="Buchanan P."/>
            <person name="Buyck B."/>
            <person name="Bense V."/>
            <person name="Catcheside P."/>
            <person name="Chovatia M."/>
            <person name="Cooper J."/>
            <person name="Damon W."/>
            <person name="Desjardin D."/>
            <person name="Finy P."/>
            <person name="Geml J."/>
            <person name="Haridas S."/>
            <person name="Hughes K."/>
            <person name="Justo A."/>
            <person name="Karasinski D."/>
            <person name="Kautmanova I."/>
            <person name="Kiss B."/>
            <person name="Kocsube S."/>
            <person name="Kotiranta H."/>
            <person name="LaButti K.M."/>
            <person name="Lechner B.E."/>
            <person name="Liimatainen K."/>
            <person name="Lipzen A."/>
            <person name="Lukacs Z."/>
            <person name="Mihaltcheva S."/>
            <person name="Morgado L.N."/>
            <person name="Niskanen T."/>
            <person name="Noordeloos M.E."/>
            <person name="Ohm R.A."/>
            <person name="Ortiz-Santana B."/>
            <person name="Ovrebo C."/>
            <person name="Racz N."/>
            <person name="Riley R."/>
            <person name="Savchenko A."/>
            <person name="Shiryaev A."/>
            <person name="Soop K."/>
            <person name="Spirin V."/>
            <person name="Szebenyi C."/>
            <person name="Tomsovsky M."/>
            <person name="Tulloss R.E."/>
            <person name="Uehling J."/>
            <person name="Grigoriev I.V."/>
            <person name="Vagvolgyi C."/>
            <person name="Papp T."/>
            <person name="Martin F.M."/>
            <person name="Miettinen O."/>
            <person name="Hibbett D.S."/>
            <person name="Nagy L.G."/>
        </authorList>
    </citation>
    <scope>NUCLEOTIDE SEQUENCE [LARGE SCALE GENOMIC DNA]</scope>
    <source>
        <strain evidence="1 2">NL-1719</strain>
    </source>
</reference>
<keyword evidence="1" id="KW-0371">Homeobox</keyword>
<keyword evidence="1" id="KW-0238">DNA-binding</keyword>
<dbReference type="EMBL" id="ML208259">
    <property type="protein sequence ID" value="TFK77541.1"/>
    <property type="molecule type" value="Genomic_DNA"/>
</dbReference>
<proteinExistence type="predicted"/>
<protein>
    <submittedName>
        <fullName evidence="1">Homeobox-domain-containing protein</fullName>
    </submittedName>
</protein>
<evidence type="ECO:0000313" key="2">
    <source>
        <dbReference type="Proteomes" id="UP000308600"/>
    </source>
</evidence>
<keyword evidence="2" id="KW-1185">Reference proteome</keyword>
<evidence type="ECO:0000313" key="1">
    <source>
        <dbReference type="EMBL" id="TFK77541.1"/>
    </source>
</evidence>
<dbReference type="Proteomes" id="UP000308600">
    <property type="component" value="Unassembled WGS sequence"/>
</dbReference>
<gene>
    <name evidence="1" type="ORF">BDN72DRAFT_891268</name>
</gene>
<sequence>MDHWPQPPQPSQSSADASKDKPKKPRHRHSPAQLAALNELYDKNEHPSLEQRSTLAERLGMETKTVNAWFQNKRASSKKRNRGVTYDAPASISHLPSASSSVSNTPKHTPLDDFHDDEYEPASYSRFNSPPPTSFYTSNPDSGNFMDSDMPRRMRLRPSHEQTEELKRIYNLNPHPTTEERQALAERIGMRYQSITNWFQNQRSLAKKRKEDEVESIPFVATKSASVDYPNEHRSYFAFPPPSSHPSLAIPPHISASLPYSSRSRRSLSPSLDERPLRSFGHGHRSTTPYSRSAAHMRPRRSRPEPYQLDALKDLYMKTPTPSVEERSALALEIGMDLGKVTNWFRNLRQTARKRAKKSAHLHGSYAGGPDTGSISDEDDDDGFQLRHPHSSYISRSGSPLHSSASSMNGEGYHDRRRMLMELEVDGEYDRASLSDVGSDDDFQEAVTPPPQHTPPHPSSAAAVSGQSTPSSRMALDGLGLTMDATPYPEYEKASTSRYPGVRVEDALLLLSFHHHVVH</sequence>
<name>A0ACD3BI41_9AGAR</name>